<evidence type="ECO:0000313" key="13">
    <source>
        <dbReference type="Proteomes" id="UP000288805"/>
    </source>
</evidence>
<evidence type="ECO:0000256" key="7">
    <source>
        <dbReference type="ARBA" id="ARBA00023136"/>
    </source>
</evidence>
<dbReference type="Pfam" id="PF01553">
    <property type="entry name" value="Acyltransferase"/>
    <property type="match status" value="1"/>
</dbReference>
<keyword evidence="5 10" id="KW-1133">Transmembrane helix</keyword>
<protein>
    <submittedName>
        <fullName evidence="12">Lysophospholipid acyltransferase LPEAT1</fullName>
    </submittedName>
</protein>
<dbReference type="GO" id="GO:0016746">
    <property type="term" value="F:acyltransferase activity"/>
    <property type="evidence" value="ECO:0007669"/>
    <property type="project" value="UniProtKB-KW"/>
</dbReference>
<feature type="transmembrane region" description="Helical" evidence="10">
    <location>
        <begin position="351"/>
        <end position="373"/>
    </location>
</feature>
<organism evidence="12 13">
    <name type="scientific">Vitis vinifera</name>
    <name type="common">Grape</name>
    <dbReference type="NCBI Taxonomy" id="29760"/>
    <lineage>
        <taxon>Eukaryota</taxon>
        <taxon>Viridiplantae</taxon>
        <taxon>Streptophyta</taxon>
        <taxon>Embryophyta</taxon>
        <taxon>Tracheophyta</taxon>
        <taxon>Spermatophyta</taxon>
        <taxon>Magnoliopsida</taxon>
        <taxon>eudicotyledons</taxon>
        <taxon>Gunneridae</taxon>
        <taxon>Pentapetalae</taxon>
        <taxon>rosids</taxon>
        <taxon>Vitales</taxon>
        <taxon>Vitaceae</taxon>
        <taxon>Viteae</taxon>
        <taxon>Vitis</taxon>
    </lineage>
</organism>
<comment type="caution">
    <text evidence="12">The sequence shown here is derived from an EMBL/GenBank/DDBJ whole genome shotgun (WGS) entry which is preliminary data.</text>
</comment>
<dbReference type="Proteomes" id="UP000288805">
    <property type="component" value="Unassembled WGS sequence"/>
</dbReference>
<reference evidence="12 13" key="1">
    <citation type="journal article" date="2018" name="PLoS Genet.">
        <title>Population sequencing reveals clonal diversity and ancestral inbreeding in the grapevine cultivar Chardonnay.</title>
        <authorList>
            <person name="Roach M.J."/>
            <person name="Johnson D.L."/>
            <person name="Bohlmann J."/>
            <person name="van Vuuren H.J."/>
            <person name="Jones S.J."/>
            <person name="Pretorius I.S."/>
            <person name="Schmidt S.A."/>
            <person name="Borneman A.R."/>
        </authorList>
    </citation>
    <scope>NUCLEOTIDE SEQUENCE [LARGE SCALE GENOMIC DNA]</scope>
    <source>
        <strain evidence="13">cv. Chardonnay</strain>
        <tissue evidence="12">Leaf</tissue>
    </source>
</reference>
<dbReference type="PANTHER" id="PTHR23063:SF54">
    <property type="entry name" value="LYSOPHOSPHOLIPID ACYLTRANSFERASE LPEAT1"/>
    <property type="match status" value="1"/>
</dbReference>
<evidence type="ECO:0000256" key="10">
    <source>
        <dbReference type="SAM" id="Phobius"/>
    </source>
</evidence>
<evidence type="ECO:0000256" key="6">
    <source>
        <dbReference type="ARBA" id="ARBA00023098"/>
    </source>
</evidence>
<keyword evidence="7 10" id="KW-0472">Membrane</keyword>
<evidence type="ECO:0000256" key="9">
    <source>
        <dbReference type="SAM" id="MobiDB-lite"/>
    </source>
</evidence>
<keyword evidence="6" id="KW-0443">Lipid metabolism</keyword>
<evidence type="ECO:0000256" key="3">
    <source>
        <dbReference type="ARBA" id="ARBA00022679"/>
    </source>
</evidence>
<dbReference type="GO" id="GO:0006629">
    <property type="term" value="P:lipid metabolic process"/>
    <property type="evidence" value="ECO:0007669"/>
    <property type="project" value="UniProtKB-KW"/>
</dbReference>
<dbReference type="PANTHER" id="PTHR23063">
    <property type="entry name" value="PHOSPHOLIPID ACYLTRANSFERASE"/>
    <property type="match status" value="1"/>
</dbReference>
<keyword evidence="3 12" id="KW-0808">Transferase</keyword>
<dbReference type="InterPro" id="IPR002123">
    <property type="entry name" value="Plipid/glycerol_acylTrfase"/>
</dbReference>
<evidence type="ECO:0000256" key="8">
    <source>
        <dbReference type="ARBA" id="ARBA00023315"/>
    </source>
</evidence>
<accession>A0A438ERL9</accession>
<feature type="transmembrane region" description="Helical" evidence="10">
    <location>
        <begin position="194"/>
        <end position="221"/>
    </location>
</feature>
<name>A0A438ERL9_VITVI</name>
<evidence type="ECO:0000256" key="1">
    <source>
        <dbReference type="ARBA" id="ARBA00004370"/>
    </source>
</evidence>
<dbReference type="EMBL" id="QGNW01001200">
    <property type="protein sequence ID" value="RVW50396.1"/>
    <property type="molecule type" value="Genomic_DNA"/>
</dbReference>
<feature type="region of interest" description="Disordered" evidence="9">
    <location>
        <begin position="128"/>
        <end position="157"/>
    </location>
</feature>
<dbReference type="SUPFAM" id="SSF69593">
    <property type="entry name" value="Glycerol-3-phosphate (1)-acyltransferase"/>
    <property type="match status" value="1"/>
</dbReference>
<evidence type="ECO:0000256" key="4">
    <source>
        <dbReference type="ARBA" id="ARBA00022692"/>
    </source>
</evidence>
<keyword evidence="8 12" id="KW-0012">Acyltransferase</keyword>
<dbReference type="GO" id="GO:0016020">
    <property type="term" value="C:membrane"/>
    <property type="evidence" value="ECO:0007669"/>
    <property type="project" value="UniProtKB-SubCell"/>
</dbReference>
<feature type="domain" description="Phospholipid/glycerol acyltransferase" evidence="11">
    <location>
        <begin position="368"/>
        <end position="503"/>
    </location>
</feature>
<evidence type="ECO:0000256" key="2">
    <source>
        <dbReference type="ARBA" id="ARBA00008655"/>
    </source>
</evidence>
<keyword evidence="4 10" id="KW-0812">Transmembrane</keyword>
<dbReference type="SMART" id="SM00563">
    <property type="entry name" value="PlsC"/>
    <property type="match status" value="1"/>
</dbReference>
<comment type="similarity">
    <text evidence="2">Belongs to the 1-acyl-sn-glycerol-3-phosphate acyltransferase family.</text>
</comment>
<sequence length="541" mass="60648">MAHSCQLDNRNTHVSCRLVESSEVASLAGPTTVSPILVTVLTVDLPTPETHPGISYFNDSRPPVSATICDSWDDGDDATFPRSKTTITWIPFSNLLPQISVVPNFNQCRSNFLFTLISAERARVSPMESELKDLDPRSNSQDVSSKDDRPLLKSDSTVVSQDNLQELEKKFAAYVRSDAYGPMGCGELPLKEKLLLAFALVTLVPIRLLVAFTILVVYYLICRVCTLFSAPNREGEDEQEDYAHMGGWRRAVIVQCGRFLSRALLFTLGFYWINVTYRDPLTTEDEGKDEDEEPERPGAIISNHVSYLDILYHMSSSFPSFVAKRSVAKLPLIGLISLQRARYEDPPQECVLLLVRVVAFHHFYCSMVLLLFLHPFLLEVMAHFLACTGLGPEKMESDILMGESRTRKGNNGWDKVVFDLLIFVFDSKCLGCVYVQRESKSSDFKGVAGVVTERVCEAHQNKFAPMMMLFPEGTTTNGGFLLPFKTGAFLAKAPVLPVILRYPYQRFSPAWDSISGVSISEKQFHLFHPLNITQVLKAMLI</sequence>
<evidence type="ECO:0000259" key="11">
    <source>
        <dbReference type="SMART" id="SM00563"/>
    </source>
</evidence>
<comment type="subcellular location">
    <subcellularLocation>
        <location evidence="1">Membrane</location>
    </subcellularLocation>
</comment>
<dbReference type="AlphaFoldDB" id="A0A438ERL9"/>
<evidence type="ECO:0000313" key="12">
    <source>
        <dbReference type="EMBL" id="RVW50396.1"/>
    </source>
</evidence>
<gene>
    <name evidence="12" type="primary">LPEAT1_1</name>
    <name evidence="12" type="ORF">CK203_107984</name>
</gene>
<evidence type="ECO:0000256" key="5">
    <source>
        <dbReference type="ARBA" id="ARBA00022989"/>
    </source>
</evidence>
<proteinExistence type="inferred from homology"/>